<dbReference type="EMBL" id="CAJVPG010000344">
    <property type="protein sequence ID" value="CAG8398164.1"/>
    <property type="molecule type" value="Genomic_DNA"/>
</dbReference>
<name>A0A9W4JKM8_9EURO</name>
<comment type="subcellular location">
    <subcellularLocation>
        <location evidence="1">Nucleus</location>
    </subcellularLocation>
</comment>
<feature type="domain" description="Xylanolytic transcriptional activator regulatory" evidence="6">
    <location>
        <begin position="173"/>
        <end position="247"/>
    </location>
</feature>
<dbReference type="GO" id="GO:0005634">
    <property type="term" value="C:nucleus"/>
    <property type="evidence" value="ECO:0007669"/>
    <property type="project" value="UniProtKB-SubCell"/>
</dbReference>
<dbReference type="Pfam" id="PF04082">
    <property type="entry name" value="Fungal_trans"/>
    <property type="match status" value="1"/>
</dbReference>
<dbReference type="GO" id="GO:0006351">
    <property type="term" value="P:DNA-templated transcription"/>
    <property type="evidence" value="ECO:0007669"/>
    <property type="project" value="InterPro"/>
</dbReference>
<comment type="caution">
    <text evidence="7">The sequence shown here is derived from an EMBL/GenBank/DDBJ whole genome shotgun (WGS) entry which is preliminary data.</text>
</comment>
<evidence type="ECO:0000259" key="6">
    <source>
        <dbReference type="SMART" id="SM00906"/>
    </source>
</evidence>
<sequence length="525" mass="59251">MNATRQLKQGNNHTFDEQSQAGAEKTSHGPYLLQGIAMKMNIVDLLAALPDRSTIEKLVSDYFGSQEPSLSIDPSSVCNEFWQAPTKVSPAWLAILYGIISCAQWIDHIINVDSPVTKPDGFKPFDLFDLYRKQCALCLANSNYTHPGKYKVEALGLYLGLEYLHSNNLKTSVSVLLAIAIRLATLMGYHRDAKPYSQVTVFDAEMRRRVWLFLQVTDSVVAWQTGVPRIISQKIGDTAFPTNLLDEDFGPTDTKLPPPRPNTHLTSGVIYLIAREHIMSASSDITDKMSMKTLSHEETTHLNQQLEQAREKVPPLLRITNPNTNQDLNLHRYTLEITFQRTRCILHRQYLVTHRNEQKYRPLHQICVDSARQILHHQSNFFQGIVHQARLYSRTCFSASLSISDCLTAAMVICFEIICLSRENPADISRADLIRLLQDSYETWRCFPKASFETSKAADTIASMLALVHSDDSHGDVEFPVSVQRGGAELRSPVSMTEDTGTGAFWNVLNGDSTLEMFDWVRLNT</sequence>
<dbReference type="Proteomes" id="UP001152649">
    <property type="component" value="Unassembled WGS sequence"/>
</dbReference>
<feature type="region of interest" description="Disordered" evidence="5">
    <location>
        <begin position="1"/>
        <end position="24"/>
    </location>
</feature>
<evidence type="ECO:0000256" key="3">
    <source>
        <dbReference type="ARBA" id="ARBA00023163"/>
    </source>
</evidence>
<dbReference type="InterPro" id="IPR007219">
    <property type="entry name" value="XnlR_reg_dom"/>
</dbReference>
<keyword evidence="2" id="KW-0805">Transcription regulation</keyword>
<dbReference type="InterPro" id="IPR050613">
    <property type="entry name" value="Sec_Metabolite_Reg"/>
</dbReference>
<accession>A0A9W4JKM8</accession>
<keyword evidence="4" id="KW-0539">Nucleus</keyword>
<keyword evidence="8" id="KW-1185">Reference proteome</keyword>
<evidence type="ECO:0000313" key="7">
    <source>
        <dbReference type="EMBL" id="CAG8398164.1"/>
    </source>
</evidence>
<dbReference type="GO" id="GO:0003677">
    <property type="term" value="F:DNA binding"/>
    <property type="evidence" value="ECO:0007669"/>
    <property type="project" value="InterPro"/>
</dbReference>
<feature type="compositionally biased region" description="Polar residues" evidence="5">
    <location>
        <begin position="1"/>
        <end position="21"/>
    </location>
</feature>
<dbReference type="OrthoDB" id="9936937at2759"/>
<evidence type="ECO:0000313" key="8">
    <source>
        <dbReference type="Proteomes" id="UP001152649"/>
    </source>
</evidence>
<protein>
    <recommendedName>
        <fullName evidence="6">Xylanolytic transcriptional activator regulatory domain-containing protein</fullName>
    </recommendedName>
</protein>
<dbReference type="GO" id="GO:0008270">
    <property type="term" value="F:zinc ion binding"/>
    <property type="evidence" value="ECO:0007669"/>
    <property type="project" value="InterPro"/>
</dbReference>
<dbReference type="CDD" id="cd12148">
    <property type="entry name" value="fungal_TF_MHR"/>
    <property type="match status" value="1"/>
</dbReference>
<dbReference type="AlphaFoldDB" id="A0A9W4JKM8"/>
<evidence type="ECO:0000256" key="4">
    <source>
        <dbReference type="ARBA" id="ARBA00023242"/>
    </source>
</evidence>
<dbReference type="SMART" id="SM00906">
    <property type="entry name" value="Fungal_trans"/>
    <property type="match status" value="1"/>
</dbReference>
<keyword evidence="3" id="KW-0804">Transcription</keyword>
<evidence type="ECO:0000256" key="5">
    <source>
        <dbReference type="SAM" id="MobiDB-lite"/>
    </source>
</evidence>
<reference evidence="7" key="1">
    <citation type="submission" date="2021-07" db="EMBL/GenBank/DDBJ databases">
        <authorList>
            <person name="Branca A.L. A."/>
        </authorList>
    </citation>
    <scope>NUCLEOTIDE SEQUENCE</scope>
</reference>
<gene>
    <name evidence="7" type="ORF">PSALAMII_LOCUS7508</name>
</gene>
<proteinExistence type="predicted"/>
<organism evidence="7 8">
    <name type="scientific">Penicillium salamii</name>
    <dbReference type="NCBI Taxonomy" id="1612424"/>
    <lineage>
        <taxon>Eukaryota</taxon>
        <taxon>Fungi</taxon>
        <taxon>Dikarya</taxon>
        <taxon>Ascomycota</taxon>
        <taxon>Pezizomycotina</taxon>
        <taxon>Eurotiomycetes</taxon>
        <taxon>Eurotiomycetidae</taxon>
        <taxon>Eurotiales</taxon>
        <taxon>Aspergillaceae</taxon>
        <taxon>Penicillium</taxon>
    </lineage>
</organism>
<dbReference type="PANTHER" id="PTHR31001">
    <property type="entry name" value="UNCHARACTERIZED TRANSCRIPTIONAL REGULATORY PROTEIN"/>
    <property type="match status" value="1"/>
</dbReference>
<evidence type="ECO:0000256" key="1">
    <source>
        <dbReference type="ARBA" id="ARBA00004123"/>
    </source>
</evidence>
<dbReference type="PANTHER" id="PTHR31001:SF86">
    <property type="entry name" value="ZN(II)2CYS6 TRANSCRIPTION FACTOR (EUROFUNG)"/>
    <property type="match status" value="1"/>
</dbReference>
<evidence type="ECO:0000256" key="2">
    <source>
        <dbReference type="ARBA" id="ARBA00023015"/>
    </source>
</evidence>